<sequence>MRVVVVGASSGLGRSIGLALAGQGARVALLARRRERLEKAAAEAGEHAVPIVCDVTDPASCQAAVAAAADALGGIDGLVYASATWTAAPIEQTDADTWARLFATNVTGAALVTAAALPHLAKAGGAAVYLSSVSASMGPPWPLIGAYATSKAALDKLVEAWRTEHPAVGFTRLSIGDCLGGDGHSATGIIAGADQEVLGQAVKEWTRLGYFTGNFIDVEHLVEVTSSVLRCGKSSSIPSITLVPRVLATHAS</sequence>
<dbReference type="Pfam" id="PF00106">
    <property type="entry name" value="adh_short"/>
    <property type="match status" value="1"/>
</dbReference>
<evidence type="ECO:0000256" key="1">
    <source>
        <dbReference type="ARBA" id="ARBA00006484"/>
    </source>
</evidence>
<dbReference type="CDD" id="cd05233">
    <property type="entry name" value="SDR_c"/>
    <property type="match status" value="1"/>
</dbReference>
<name>A0A937RQQ5_9ACTN</name>
<comment type="similarity">
    <text evidence="1">Belongs to the short-chain dehydrogenases/reductases (SDR) family.</text>
</comment>
<keyword evidence="5" id="KW-1185">Reference proteome</keyword>
<dbReference type="InterPro" id="IPR036291">
    <property type="entry name" value="NAD(P)-bd_dom_sf"/>
</dbReference>
<dbReference type="InterPro" id="IPR057326">
    <property type="entry name" value="KR_dom"/>
</dbReference>
<evidence type="ECO:0000313" key="5">
    <source>
        <dbReference type="Proteomes" id="UP000604475"/>
    </source>
</evidence>
<dbReference type="Gene3D" id="3.40.50.720">
    <property type="entry name" value="NAD(P)-binding Rossmann-like Domain"/>
    <property type="match status" value="1"/>
</dbReference>
<dbReference type="PRINTS" id="PR00081">
    <property type="entry name" value="GDHRDH"/>
</dbReference>
<evidence type="ECO:0000313" key="4">
    <source>
        <dbReference type="EMBL" id="MBL7633235.1"/>
    </source>
</evidence>
<evidence type="ECO:0000259" key="3">
    <source>
        <dbReference type="SMART" id="SM00822"/>
    </source>
</evidence>
<dbReference type="SMART" id="SM00822">
    <property type="entry name" value="PKS_KR"/>
    <property type="match status" value="1"/>
</dbReference>
<dbReference type="InterPro" id="IPR002347">
    <property type="entry name" value="SDR_fam"/>
</dbReference>
<dbReference type="PANTHER" id="PTHR43669:SF3">
    <property type="entry name" value="ALCOHOL DEHYDROGENASE, PUTATIVE (AFU_ORTHOLOGUE AFUA_3G03445)-RELATED"/>
    <property type="match status" value="1"/>
</dbReference>
<dbReference type="RefSeq" id="WP_202999957.1">
    <property type="nucleotide sequence ID" value="NZ_JADWYU010000141.1"/>
</dbReference>
<dbReference type="EMBL" id="JAEACQ010000377">
    <property type="protein sequence ID" value="MBL7633235.1"/>
    <property type="molecule type" value="Genomic_DNA"/>
</dbReference>
<reference evidence="4" key="1">
    <citation type="submission" date="2020-12" db="EMBL/GenBank/DDBJ databases">
        <title>Genomic characterization of non-nitrogen-fixing Frankia strains.</title>
        <authorList>
            <person name="Carlos-Shanley C."/>
            <person name="Guerra T."/>
            <person name="Hahn D."/>
        </authorList>
    </citation>
    <scope>NUCLEOTIDE SEQUENCE</scope>
    <source>
        <strain evidence="4">CN6</strain>
    </source>
</reference>
<keyword evidence="2" id="KW-0560">Oxidoreductase</keyword>
<evidence type="ECO:0000256" key="2">
    <source>
        <dbReference type="ARBA" id="ARBA00023002"/>
    </source>
</evidence>
<dbReference type="SUPFAM" id="SSF51735">
    <property type="entry name" value="NAD(P)-binding Rossmann-fold domains"/>
    <property type="match status" value="1"/>
</dbReference>
<comment type="caution">
    <text evidence="4">The sequence shown here is derived from an EMBL/GenBank/DDBJ whole genome shotgun (WGS) entry which is preliminary data.</text>
</comment>
<dbReference type="GO" id="GO:0016491">
    <property type="term" value="F:oxidoreductase activity"/>
    <property type="evidence" value="ECO:0007669"/>
    <property type="project" value="UniProtKB-KW"/>
</dbReference>
<protein>
    <submittedName>
        <fullName evidence="4">SDR family oxidoreductase</fullName>
    </submittedName>
</protein>
<gene>
    <name evidence="4" type="ORF">I7412_40000</name>
</gene>
<dbReference type="PANTHER" id="PTHR43669">
    <property type="entry name" value="5-KETO-D-GLUCONATE 5-REDUCTASE"/>
    <property type="match status" value="1"/>
</dbReference>
<dbReference type="AlphaFoldDB" id="A0A937RQQ5"/>
<proteinExistence type="inferred from homology"/>
<dbReference type="Proteomes" id="UP000604475">
    <property type="component" value="Unassembled WGS sequence"/>
</dbReference>
<organism evidence="4 5">
    <name type="scientific">Frankia nepalensis</name>
    <dbReference type="NCBI Taxonomy" id="1836974"/>
    <lineage>
        <taxon>Bacteria</taxon>
        <taxon>Bacillati</taxon>
        <taxon>Actinomycetota</taxon>
        <taxon>Actinomycetes</taxon>
        <taxon>Frankiales</taxon>
        <taxon>Frankiaceae</taxon>
        <taxon>Frankia</taxon>
    </lineage>
</organism>
<feature type="domain" description="Ketoreductase" evidence="3">
    <location>
        <begin position="1"/>
        <end position="178"/>
    </location>
</feature>
<accession>A0A937RQQ5</accession>